<evidence type="ECO:0000256" key="4">
    <source>
        <dbReference type="ARBA" id="ARBA00022692"/>
    </source>
</evidence>
<dbReference type="InterPro" id="IPR000731">
    <property type="entry name" value="SSD"/>
</dbReference>
<reference evidence="9" key="1">
    <citation type="submission" date="2021-03" db="EMBL/GenBank/DDBJ databases">
        <title>Whole genome shotgun sequence of Actinoplanes consettensis NBRC 14913.</title>
        <authorList>
            <person name="Komaki H."/>
            <person name="Tamura T."/>
        </authorList>
    </citation>
    <scope>NUCLEOTIDE SEQUENCE</scope>
    <source>
        <strain evidence="9">NBRC 14913</strain>
    </source>
</reference>
<feature type="transmembrane region" description="Helical" evidence="7">
    <location>
        <begin position="627"/>
        <end position="646"/>
    </location>
</feature>
<feature type="transmembrane region" description="Helical" evidence="7">
    <location>
        <begin position="252"/>
        <end position="278"/>
    </location>
</feature>
<dbReference type="Proteomes" id="UP000680865">
    <property type="component" value="Unassembled WGS sequence"/>
</dbReference>
<protein>
    <submittedName>
        <fullName evidence="9">Membrane protein</fullName>
    </submittedName>
</protein>
<name>A0A919T1H1_9ACTN</name>
<dbReference type="Gene3D" id="1.20.1640.10">
    <property type="entry name" value="Multidrug efflux transporter AcrB transmembrane domain"/>
    <property type="match status" value="2"/>
</dbReference>
<feature type="transmembrane region" description="Helical" evidence="7">
    <location>
        <begin position="658"/>
        <end position="683"/>
    </location>
</feature>
<evidence type="ECO:0000259" key="8">
    <source>
        <dbReference type="PROSITE" id="PS50156"/>
    </source>
</evidence>
<accession>A0A919T1H1</accession>
<feature type="transmembrane region" description="Helical" evidence="7">
    <location>
        <begin position="515"/>
        <end position="534"/>
    </location>
</feature>
<feature type="transmembrane region" description="Helical" evidence="7">
    <location>
        <begin position="187"/>
        <end position="207"/>
    </location>
</feature>
<proteinExistence type="inferred from homology"/>
<dbReference type="SUPFAM" id="SSF82866">
    <property type="entry name" value="Multidrug efflux transporter AcrB transmembrane domain"/>
    <property type="match status" value="2"/>
</dbReference>
<feature type="transmembrane region" description="Helical" evidence="7">
    <location>
        <begin position="585"/>
        <end position="606"/>
    </location>
</feature>
<dbReference type="AlphaFoldDB" id="A0A919T1H1"/>
<keyword evidence="3" id="KW-1003">Cell membrane</keyword>
<comment type="subcellular location">
    <subcellularLocation>
        <location evidence="1">Cell membrane</location>
        <topology evidence="1">Multi-pass membrane protein</topology>
    </subcellularLocation>
</comment>
<keyword evidence="6 7" id="KW-0472">Membrane</keyword>
<dbReference type="PROSITE" id="PS50156">
    <property type="entry name" value="SSD"/>
    <property type="match status" value="1"/>
</dbReference>
<evidence type="ECO:0000256" key="2">
    <source>
        <dbReference type="ARBA" id="ARBA00010157"/>
    </source>
</evidence>
<comment type="caution">
    <text evidence="9">The sequence shown here is derived from an EMBL/GenBank/DDBJ whole genome shotgun (WGS) entry which is preliminary data.</text>
</comment>
<sequence>MVLLWVVVLGALGGLSMVSSPGPESSASIPGTESQDAFDLITERFPGADVTGGSGANAKIVFVAPQGQKLSDTANKATIEQVVEQAGQGAQVAGAGKPVTSADGSTAYATITYTVKAKELTDATKQALEASVRTGQDAGLTIDVGGNALAAQPSGGFTEIIGIVIAAVVLLVTFGSLVAAGMPLLSALIGVGVALSAILCLASTLGLSTATSTLALMLGLAVGIDYAVFIVSRYREERARGREPEEAAGLAVGTAGSAVVFAGLTVVIGLAGLSVVGIPTLTQIGLAAAGAVLVSVIVALTLVPALLGTAPRLVLARSVRRGAAATTWWTRLARRRSRTVVDRPNRGSRWARLVLRHPLPILLLAVVGLAVIALPATKIHLGMAGDESKPTSTGERRAYDDLANGFGAGFNGPLTIVVDAQGATDPKAAVAATAERIAATTGIVSVSPASFNQAGDTALFTAVPFTAPNDDRTVDLIHVLRDERPAIDAATGTTFFVTGATAGNIDSSQKVLGALVPYLGIVVGLAFLLLMVVFRSVLVPLKAALGFLLSVLAALGAVVAVFQWGWLAALIGVQQTGPIMNTMPIVMVGIVFGLAMDYEVFLVARIREAHTHGENPRDAIVSGFNHSARVVVAAALIMIAVFSGFVGAGETFIKTIGFGMAIAVLFDAFVVRMTIVPAALALLGERAWWLPRWLDRILPHVDIEGQTLTGLTAASTHTGADDAARMVTPAR</sequence>
<feature type="transmembrane region" description="Helical" evidence="7">
    <location>
        <begin position="284"/>
        <end position="307"/>
    </location>
</feature>
<evidence type="ECO:0000256" key="5">
    <source>
        <dbReference type="ARBA" id="ARBA00022989"/>
    </source>
</evidence>
<evidence type="ECO:0000313" key="10">
    <source>
        <dbReference type="Proteomes" id="UP000680865"/>
    </source>
</evidence>
<evidence type="ECO:0000256" key="3">
    <source>
        <dbReference type="ARBA" id="ARBA00022475"/>
    </source>
</evidence>
<dbReference type="EMBL" id="BOQP01000050">
    <property type="protein sequence ID" value="GIM82262.1"/>
    <property type="molecule type" value="Genomic_DNA"/>
</dbReference>
<evidence type="ECO:0000313" key="9">
    <source>
        <dbReference type="EMBL" id="GIM82262.1"/>
    </source>
</evidence>
<comment type="similarity">
    <text evidence="2">Belongs to the resistance-nodulation-cell division (RND) (TC 2.A.6) family. MmpL subfamily.</text>
</comment>
<organism evidence="9 10">
    <name type="scientific">Winogradskya consettensis</name>
    <dbReference type="NCBI Taxonomy" id="113560"/>
    <lineage>
        <taxon>Bacteria</taxon>
        <taxon>Bacillati</taxon>
        <taxon>Actinomycetota</taxon>
        <taxon>Actinomycetes</taxon>
        <taxon>Micromonosporales</taxon>
        <taxon>Micromonosporaceae</taxon>
        <taxon>Winogradskya</taxon>
    </lineage>
</organism>
<feature type="transmembrane region" description="Helical" evidence="7">
    <location>
        <begin position="546"/>
        <end position="573"/>
    </location>
</feature>
<dbReference type="InterPro" id="IPR004869">
    <property type="entry name" value="MMPL_dom"/>
</dbReference>
<dbReference type="Pfam" id="PF03176">
    <property type="entry name" value="MMPL"/>
    <property type="match status" value="2"/>
</dbReference>
<dbReference type="PANTHER" id="PTHR33406:SF11">
    <property type="entry name" value="MEMBRANE PROTEIN SCO6666-RELATED"/>
    <property type="match status" value="1"/>
</dbReference>
<feature type="transmembrane region" description="Helical" evidence="7">
    <location>
        <begin position="353"/>
        <end position="374"/>
    </location>
</feature>
<keyword evidence="10" id="KW-1185">Reference proteome</keyword>
<keyword evidence="5 7" id="KW-1133">Transmembrane helix</keyword>
<keyword evidence="4 7" id="KW-0812">Transmembrane</keyword>
<dbReference type="PANTHER" id="PTHR33406">
    <property type="entry name" value="MEMBRANE PROTEIN MJ1562-RELATED"/>
    <property type="match status" value="1"/>
</dbReference>
<dbReference type="InterPro" id="IPR050545">
    <property type="entry name" value="Mycobact_MmpL"/>
</dbReference>
<dbReference type="GO" id="GO:0005886">
    <property type="term" value="C:plasma membrane"/>
    <property type="evidence" value="ECO:0007669"/>
    <property type="project" value="UniProtKB-SubCell"/>
</dbReference>
<feature type="transmembrane region" description="Helical" evidence="7">
    <location>
        <begin position="160"/>
        <end position="180"/>
    </location>
</feature>
<feature type="transmembrane region" description="Helical" evidence="7">
    <location>
        <begin position="213"/>
        <end position="231"/>
    </location>
</feature>
<feature type="domain" description="SSD" evidence="8">
    <location>
        <begin position="160"/>
        <end position="309"/>
    </location>
</feature>
<evidence type="ECO:0000256" key="6">
    <source>
        <dbReference type="ARBA" id="ARBA00023136"/>
    </source>
</evidence>
<evidence type="ECO:0000256" key="7">
    <source>
        <dbReference type="SAM" id="Phobius"/>
    </source>
</evidence>
<gene>
    <name evidence="9" type="ORF">Aco04nite_80700</name>
</gene>
<evidence type="ECO:0000256" key="1">
    <source>
        <dbReference type="ARBA" id="ARBA00004651"/>
    </source>
</evidence>